<organism evidence="2 3">
    <name type="scientific">Agrocybe chaxingu</name>
    <dbReference type="NCBI Taxonomy" id="84603"/>
    <lineage>
        <taxon>Eukaryota</taxon>
        <taxon>Fungi</taxon>
        <taxon>Dikarya</taxon>
        <taxon>Basidiomycota</taxon>
        <taxon>Agaricomycotina</taxon>
        <taxon>Agaricomycetes</taxon>
        <taxon>Agaricomycetidae</taxon>
        <taxon>Agaricales</taxon>
        <taxon>Agaricineae</taxon>
        <taxon>Strophariaceae</taxon>
        <taxon>Agrocybe</taxon>
    </lineage>
</organism>
<name>A0A9W8TD60_9AGAR</name>
<reference evidence="2" key="1">
    <citation type="submission" date="2022-07" db="EMBL/GenBank/DDBJ databases">
        <title>Genome Sequence of Agrocybe chaxingu.</title>
        <authorList>
            <person name="Buettner E."/>
        </authorList>
    </citation>
    <scope>NUCLEOTIDE SEQUENCE</scope>
    <source>
        <strain evidence="2">MP-N11</strain>
    </source>
</reference>
<feature type="compositionally biased region" description="Basic and acidic residues" evidence="1">
    <location>
        <begin position="89"/>
        <end position="110"/>
    </location>
</feature>
<comment type="caution">
    <text evidence="2">The sequence shown here is derived from an EMBL/GenBank/DDBJ whole genome shotgun (WGS) entry which is preliminary data.</text>
</comment>
<evidence type="ECO:0000313" key="3">
    <source>
        <dbReference type="Proteomes" id="UP001148786"/>
    </source>
</evidence>
<dbReference type="OrthoDB" id="3060478at2759"/>
<proteinExistence type="predicted"/>
<feature type="region of interest" description="Disordered" evidence="1">
    <location>
        <begin position="89"/>
        <end position="127"/>
    </location>
</feature>
<dbReference type="EMBL" id="JANKHO010000085">
    <property type="protein sequence ID" value="KAJ3515681.1"/>
    <property type="molecule type" value="Genomic_DNA"/>
</dbReference>
<dbReference type="AlphaFoldDB" id="A0A9W8TD60"/>
<dbReference type="Proteomes" id="UP001148786">
    <property type="component" value="Unassembled WGS sequence"/>
</dbReference>
<evidence type="ECO:0000313" key="2">
    <source>
        <dbReference type="EMBL" id="KAJ3515681.1"/>
    </source>
</evidence>
<accession>A0A9W8TD60</accession>
<feature type="compositionally biased region" description="Polar residues" evidence="1">
    <location>
        <begin position="111"/>
        <end position="126"/>
    </location>
</feature>
<evidence type="ECO:0000256" key="1">
    <source>
        <dbReference type="SAM" id="MobiDB-lite"/>
    </source>
</evidence>
<protein>
    <submittedName>
        <fullName evidence="2">Uncharacterized protein</fullName>
    </submittedName>
</protein>
<keyword evidence="3" id="KW-1185">Reference proteome</keyword>
<gene>
    <name evidence="2" type="ORF">NLJ89_g1600</name>
</gene>
<sequence>MESISNDPELASEMLALMGKELKAARLRIKELESLLEKSPSTGVNGHSEEVADFKERTEAAEYSMIILRKHVDEVNAENGRLRLELEELKDSKTRIKQEEQPTNEPRRDATISTDIQPDLDGTNNEAKMKQLEERLEKYYAKYKAQKELKLEMKAAVETLEDEKGSLQEDNLILQRRLAKAENKIAEGLDNPGKAKNKVIKEELRPEEKPSSVPLIQLLLDDI</sequence>